<comment type="caution">
    <text evidence="1">The sequence shown here is derived from an EMBL/GenBank/DDBJ whole genome shotgun (WGS) entry which is preliminary data.</text>
</comment>
<accession>A0A5Q6RY96</accession>
<sequence length="250" mass="25800">MTASHHPDVSWTVDGRAQRVRVSVHTAQDLEPAEHLAGAAAEFRVPVTVDLSLGPISLPVPRQRAFADGGLVGSEVYRASGSVAAGSVVASVRGQAWVGATGFAASGTEDGTRLIAAFQDGSAMLATAPQEPGAVGPGAFQERTVTSPLTVSVLNVEGPSRRIPTRMICQLDGTPSSTGGYTVTGGYRSLDQHLAFVRASADGQGWVRRAFTPYDVSRSGVTGFGLLEQVGRVSSPNAPSVVGTGIPETF</sequence>
<evidence type="ECO:0000313" key="2">
    <source>
        <dbReference type="Proteomes" id="UP000307768"/>
    </source>
</evidence>
<name>A0A5Q6RY96_9ACTN</name>
<dbReference type="EMBL" id="VDFQ02000003">
    <property type="protein sequence ID" value="KAA1423052.1"/>
    <property type="molecule type" value="Genomic_DNA"/>
</dbReference>
<dbReference type="Proteomes" id="UP000307768">
    <property type="component" value="Unassembled WGS sequence"/>
</dbReference>
<reference evidence="1 2" key="1">
    <citation type="submission" date="2019-09" db="EMBL/GenBank/DDBJ databases">
        <title>Mumia zhuanghuii sp. nov. isolated from the intestinal contents of plateau pika (Ochotona curzoniae) in the Qinghai-Tibet plateau of China.</title>
        <authorList>
            <person name="Tian Z."/>
        </authorList>
    </citation>
    <scope>NUCLEOTIDE SEQUENCE [LARGE SCALE GENOMIC DNA]</scope>
    <source>
        <strain evidence="2">350</strain>
    </source>
</reference>
<organism evidence="1 2">
    <name type="scientific">Mumia zhuanghuii</name>
    <dbReference type="NCBI Taxonomy" id="2585211"/>
    <lineage>
        <taxon>Bacteria</taxon>
        <taxon>Bacillati</taxon>
        <taxon>Actinomycetota</taxon>
        <taxon>Actinomycetes</taxon>
        <taxon>Propionibacteriales</taxon>
        <taxon>Nocardioidaceae</taxon>
        <taxon>Mumia</taxon>
    </lineage>
</organism>
<dbReference type="OrthoDB" id="5186748at2"/>
<protein>
    <submittedName>
        <fullName evidence="1">Uncharacterized protein</fullName>
    </submittedName>
</protein>
<proteinExistence type="predicted"/>
<dbReference type="AlphaFoldDB" id="A0A5Q6RY96"/>
<gene>
    <name evidence="1" type="ORF">FE697_013030</name>
</gene>
<evidence type="ECO:0000313" key="1">
    <source>
        <dbReference type="EMBL" id="KAA1423052.1"/>
    </source>
</evidence>